<gene>
    <name evidence="2" type="ORF">ACFQ44_05500</name>
</gene>
<feature type="chain" id="PRO_5047069486" description="Surface layer protein A domain-containing protein" evidence="1">
    <location>
        <begin position="32"/>
        <end position="173"/>
    </location>
</feature>
<evidence type="ECO:0000313" key="3">
    <source>
        <dbReference type="Proteomes" id="UP001597189"/>
    </source>
</evidence>
<comment type="caution">
    <text evidence="2">The sequence shown here is derived from an EMBL/GenBank/DDBJ whole genome shotgun (WGS) entry which is preliminary data.</text>
</comment>
<accession>A0ABW4D3H5</accession>
<dbReference type="Proteomes" id="UP001597189">
    <property type="component" value="Unassembled WGS sequence"/>
</dbReference>
<sequence>MKRFVLQIGLVLASLGLGGVFTANITPTAQAATTPKNMKTFPKKMRGTWYYRDGNNNTNRMIFTKHTLKKAILYDGKVQRKWTYRLVVKSKKMGDVYLNKNGHGWYTVSVAYTDAWTDYKRGTYTIKGHKYAALYTGAVSVLDPVRKKVSFDMAMHKDHGRAYTKKVSIKGLL</sequence>
<organism evidence="2 3">
    <name type="scientific">Levilactobacillus lanxiensis</name>
    <dbReference type="NCBI Taxonomy" id="2799568"/>
    <lineage>
        <taxon>Bacteria</taxon>
        <taxon>Bacillati</taxon>
        <taxon>Bacillota</taxon>
        <taxon>Bacilli</taxon>
        <taxon>Lactobacillales</taxon>
        <taxon>Lactobacillaceae</taxon>
        <taxon>Levilactobacillus</taxon>
    </lineage>
</organism>
<feature type="signal peptide" evidence="1">
    <location>
        <begin position="1"/>
        <end position="31"/>
    </location>
</feature>
<protein>
    <recommendedName>
        <fullName evidence="4">Surface layer protein A domain-containing protein</fullName>
    </recommendedName>
</protein>
<evidence type="ECO:0008006" key="4">
    <source>
        <dbReference type="Google" id="ProtNLM"/>
    </source>
</evidence>
<proteinExistence type="predicted"/>
<name>A0ABW4D3H5_9LACO</name>
<keyword evidence="3" id="KW-1185">Reference proteome</keyword>
<dbReference type="EMBL" id="JBHTOD010000003">
    <property type="protein sequence ID" value="MFD1455146.1"/>
    <property type="molecule type" value="Genomic_DNA"/>
</dbReference>
<keyword evidence="1" id="KW-0732">Signal</keyword>
<reference evidence="3" key="1">
    <citation type="journal article" date="2019" name="Int. J. Syst. Evol. Microbiol.">
        <title>The Global Catalogue of Microorganisms (GCM) 10K type strain sequencing project: providing services to taxonomists for standard genome sequencing and annotation.</title>
        <authorList>
            <consortium name="The Broad Institute Genomics Platform"/>
            <consortium name="The Broad Institute Genome Sequencing Center for Infectious Disease"/>
            <person name="Wu L."/>
            <person name="Ma J."/>
        </authorList>
    </citation>
    <scope>NUCLEOTIDE SEQUENCE [LARGE SCALE GENOMIC DNA]</scope>
    <source>
        <strain evidence="3">CCM 8979</strain>
    </source>
</reference>
<dbReference type="RefSeq" id="WP_203643749.1">
    <property type="nucleotide sequence ID" value="NZ_BOLN01000003.1"/>
</dbReference>
<evidence type="ECO:0000256" key="1">
    <source>
        <dbReference type="SAM" id="SignalP"/>
    </source>
</evidence>
<evidence type="ECO:0000313" key="2">
    <source>
        <dbReference type="EMBL" id="MFD1455146.1"/>
    </source>
</evidence>